<dbReference type="SUPFAM" id="SSF53597">
    <property type="entry name" value="Dihydrofolate reductase-like"/>
    <property type="match status" value="1"/>
</dbReference>
<proteinExistence type="predicted"/>
<organism evidence="1 2">
    <name type="scientific">Nonomuraea polychroma</name>
    <dbReference type="NCBI Taxonomy" id="46176"/>
    <lineage>
        <taxon>Bacteria</taxon>
        <taxon>Bacillati</taxon>
        <taxon>Actinomycetota</taxon>
        <taxon>Actinomycetes</taxon>
        <taxon>Streptosporangiales</taxon>
        <taxon>Streptosporangiaceae</taxon>
        <taxon>Nonomuraea</taxon>
    </lineage>
</organism>
<dbReference type="EMBL" id="SAUN01000001">
    <property type="protein sequence ID" value="RVX40898.1"/>
    <property type="molecule type" value="Genomic_DNA"/>
</dbReference>
<evidence type="ECO:0000313" key="2">
    <source>
        <dbReference type="Proteomes" id="UP000284824"/>
    </source>
</evidence>
<gene>
    <name evidence="1" type="ORF">EDD27_3339</name>
</gene>
<comment type="caution">
    <text evidence="1">The sequence shown here is derived from an EMBL/GenBank/DDBJ whole genome shotgun (WGS) entry which is preliminary data.</text>
</comment>
<dbReference type="Proteomes" id="UP000284824">
    <property type="component" value="Unassembled WGS sequence"/>
</dbReference>
<protein>
    <submittedName>
        <fullName evidence="1">RibD domain-containing protein</fullName>
    </submittedName>
</protein>
<evidence type="ECO:0000313" key="1">
    <source>
        <dbReference type="EMBL" id="RVX40898.1"/>
    </source>
</evidence>
<keyword evidence="2" id="KW-1185">Reference proteome</keyword>
<dbReference type="InterPro" id="IPR024072">
    <property type="entry name" value="DHFR-like_dom_sf"/>
</dbReference>
<dbReference type="Gene3D" id="3.40.430.10">
    <property type="entry name" value="Dihydrofolate Reductase, subunit A"/>
    <property type="match status" value="1"/>
</dbReference>
<name>A0A438M608_9ACTN</name>
<dbReference type="AlphaFoldDB" id="A0A438M608"/>
<reference evidence="1 2" key="1">
    <citation type="submission" date="2019-01" db="EMBL/GenBank/DDBJ databases">
        <title>Sequencing the genomes of 1000 actinobacteria strains.</title>
        <authorList>
            <person name="Klenk H.-P."/>
        </authorList>
    </citation>
    <scope>NUCLEOTIDE SEQUENCE [LARGE SCALE GENOMIC DNA]</scope>
    <source>
        <strain evidence="1 2">DSM 43925</strain>
    </source>
</reference>
<sequence length="105" mass="11225">MNDTEPQTAGGEVLWHFTMSLDGFVAGPNHTMDWMTGMSSRPGLIDEYIETAGAVLGGRDGWDIDNDARPYGGDGKGPISVLTHHPEDATPADDVTFLNCEACPC</sequence>
<dbReference type="RefSeq" id="WP_127933217.1">
    <property type="nucleotide sequence ID" value="NZ_SAUN01000001.1"/>
</dbReference>
<accession>A0A438M608</accession>
<dbReference type="OrthoDB" id="2313602at2"/>